<dbReference type="RefSeq" id="WP_133552050.1">
    <property type="nucleotide sequence ID" value="NZ_SNWM01000001.1"/>
</dbReference>
<feature type="repeat" description="TPR" evidence="1">
    <location>
        <begin position="505"/>
        <end position="538"/>
    </location>
</feature>
<dbReference type="Proteomes" id="UP000295499">
    <property type="component" value="Unassembled WGS sequence"/>
</dbReference>
<dbReference type="PANTHER" id="PTHR45588">
    <property type="entry name" value="TPR DOMAIN-CONTAINING PROTEIN"/>
    <property type="match status" value="1"/>
</dbReference>
<keyword evidence="1" id="KW-0802">TPR repeat</keyword>
<reference evidence="2 3" key="1">
    <citation type="submission" date="2019-03" db="EMBL/GenBank/DDBJ databases">
        <title>Genomic Encyclopedia of Archaeal and Bacterial Type Strains, Phase II (KMG-II): from individual species to whole genera.</title>
        <authorList>
            <person name="Goeker M."/>
        </authorList>
    </citation>
    <scope>NUCLEOTIDE SEQUENCE [LARGE SCALE GENOMIC DNA]</scope>
    <source>
        <strain evidence="2 3">DSM 19034</strain>
    </source>
</reference>
<dbReference type="OrthoDB" id="9778494at2"/>
<sequence>MKLKYPVVSSILLLIFFITAQSFYSGYVRKKPTVNVAYSFKGFNRVAAFCAPMYEDDDTAANIPLLTGWGNYKFKITTKSDSAQIYFNQGLSMYYSFHTIEAIASFTKATHLDPSSAMAWYGKSLAMGPTINYPNGYVPPKGAYEASIKAKLLKGNATPVEQALITAMEQRYSSDTTVSVKQLRTNYANAMHAVYTKYPDNVDVMTLYADALMLLHPWDLYAHDFTPRPWTPEIRSLLEKAIAISSKHPGANHYYIHTMEPSATPQLANGSAHLLDTLMPLVSHITHMPSHIYLRTGDFERGIKDNDVAIAGFNIYQKQYAPVMNGFGLYVAHNMHLKLACAQMAGAYGTASTTADKLKKSIPADYLGMKGADGNFVQSIYMEPAITAIRFGKWDDAIKAKPVDSLPYASLLAHFARGIAWSAKGDAAKARQELKLLDTKMRDTSLRARMDNFSTALESATVARLILLGVIADREKQYASAIAFLRKAVDTEDKITYGEPRDWPLPARQYLGQTLLKAGKNDEAIAVFKQDLVINPNNGWALNGLLQAYQSTGKTTALAATQLSLKNAWKLKDLPITTSVF</sequence>
<comment type="caution">
    <text evidence="2">The sequence shown here is derived from an EMBL/GenBank/DDBJ whole genome shotgun (WGS) entry which is preliminary data.</text>
</comment>
<dbReference type="PANTHER" id="PTHR45588:SF1">
    <property type="entry name" value="WW DOMAIN-CONTAINING PROTEIN"/>
    <property type="match status" value="1"/>
</dbReference>
<dbReference type="InterPro" id="IPR019734">
    <property type="entry name" value="TPR_rpt"/>
</dbReference>
<dbReference type="SUPFAM" id="SSF48452">
    <property type="entry name" value="TPR-like"/>
    <property type="match status" value="2"/>
</dbReference>
<protein>
    <submittedName>
        <fullName evidence="2">Tetratricopeptide repeat protein</fullName>
    </submittedName>
</protein>
<keyword evidence="3" id="KW-1185">Reference proteome</keyword>
<accession>A0A4R6IPN7</accession>
<feature type="repeat" description="TPR" evidence="1">
    <location>
        <begin position="83"/>
        <end position="116"/>
    </location>
</feature>
<dbReference type="Gene3D" id="1.25.40.10">
    <property type="entry name" value="Tetratricopeptide repeat domain"/>
    <property type="match status" value="2"/>
</dbReference>
<dbReference type="EMBL" id="SNWM01000001">
    <property type="protein sequence ID" value="TDO24233.1"/>
    <property type="molecule type" value="Genomic_DNA"/>
</dbReference>
<evidence type="ECO:0000313" key="2">
    <source>
        <dbReference type="EMBL" id="TDO24233.1"/>
    </source>
</evidence>
<gene>
    <name evidence="2" type="ORF">CLV32_0522</name>
</gene>
<name>A0A4R6IPN7_9SPHI</name>
<dbReference type="Pfam" id="PF13181">
    <property type="entry name" value="TPR_8"/>
    <property type="match status" value="1"/>
</dbReference>
<dbReference type="PROSITE" id="PS50005">
    <property type="entry name" value="TPR"/>
    <property type="match status" value="2"/>
</dbReference>
<dbReference type="InterPro" id="IPR011990">
    <property type="entry name" value="TPR-like_helical_dom_sf"/>
</dbReference>
<proteinExistence type="predicted"/>
<evidence type="ECO:0000256" key="1">
    <source>
        <dbReference type="PROSITE-ProRule" id="PRU00339"/>
    </source>
</evidence>
<dbReference type="AlphaFoldDB" id="A0A4R6IPN7"/>
<evidence type="ECO:0000313" key="3">
    <source>
        <dbReference type="Proteomes" id="UP000295499"/>
    </source>
</evidence>
<organism evidence="2 3">
    <name type="scientific">Pedobacter duraquae</name>
    <dbReference type="NCBI Taxonomy" id="425511"/>
    <lineage>
        <taxon>Bacteria</taxon>
        <taxon>Pseudomonadati</taxon>
        <taxon>Bacteroidota</taxon>
        <taxon>Sphingobacteriia</taxon>
        <taxon>Sphingobacteriales</taxon>
        <taxon>Sphingobacteriaceae</taxon>
        <taxon>Pedobacter</taxon>
    </lineage>
</organism>
<dbReference type="SMART" id="SM00028">
    <property type="entry name" value="TPR"/>
    <property type="match status" value="3"/>
</dbReference>